<dbReference type="GO" id="GO:0060041">
    <property type="term" value="P:retina development in camera-type eye"/>
    <property type="evidence" value="ECO:0007669"/>
    <property type="project" value="TreeGrafter"/>
</dbReference>
<dbReference type="SMART" id="SM00537">
    <property type="entry name" value="DCX"/>
    <property type="match status" value="1"/>
</dbReference>
<dbReference type="GO" id="GO:0005930">
    <property type="term" value="C:axoneme"/>
    <property type="evidence" value="ECO:0007669"/>
    <property type="project" value="TreeGrafter"/>
</dbReference>
<feature type="region of interest" description="Disordered" evidence="6">
    <location>
        <begin position="1116"/>
        <end position="1203"/>
    </location>
</feature>
<feature type="compositionally biased region" description="Basic and acidic residues" evidence="6">
    <location>
        <begin position="898"/>
        <end position="914"/>
    </location>
</feature>
<evidence type="ECO:0000313" key="8">
    <source>
        <dbReference type="EMBL" id="EHA98227.1"/>
    </source>
</evidence>
<dbReference type="PANTHER" id="PTHR23005">
    <property type="entry name" value="RETINITIS PIGMENTOSA 1 PROTEIN"/>
    <property type="match status" value="1"/>
</dbReference>
<proteinExistence type="predicted"/>
<feature type="region of interest" description="Disordered" evidence="6">
    <location>
        <begin position="551"/>
        <end position="579"/>
    </location>
</feature>
<evidence type="ECO:0000256" key="3">
    <source>
        <dbReference type="ARBA" id="ARBA00022490"/>
    </source>
</evidence>
<dbReference type="SUPFAM" id="SSF89837">
    <property type="entry name" value="Doublecortin (DC)"/>
    <property type="match status" value="2"/>
</dbReference>
<comment type="subcellular location">
    <subcellularLocation>
        <location evidence="1">Cell projection</location>
    </subcellularLocation>
    <subcellularLocation>
        <location evidence="2">Cytoplasm</location>
    </subcellularLocation>
</comment>
<feature type="domain" description="Doublecortin" evidence="7">
    <location>
        <begin position="88"/>
        <end position="172"/>
    </location>
</feature>
<evidence type="ECO:0000256" key="4">
    <source>
        <dbReference type="ARBA" id="ARBA00022737"/>
    </source>
</evidence>
<dbReference type="STRING" id="10181.G5AMG7"/>
<feature type="compositionally biased region" description="Gly residues" evidence="6">
    <location>
        <begin position="817"/>
        <end position="829"/>
    </location>
</feature>
<feature type="region of interest" description="Disordered" evidence="6">
    <location>
        <begin position="373"/>
        <end position="466"/>
    </location>
</feature>
<feature type="region of interest" description="Disordered" evidence="6">
    <location>
        <begin position="181"/>
        <end position="251"/>
    </location>
</feature>
<feature type="region of interest" description="Disordered" evidence="6">
    <location>
        <begin position="872"/>
        <end position="951"/>
    </location>
</feature>
<evidence type="ECO:0000259" key="7">
    <source>
        <dbReference type="PROSITE" id="PS50309"/>
    </source>
</evidence>
<dbReference type="Pfam" id="PF03607">
    <property type="entry name" value="DCX"/>
    <property type="match status" value="2"/>
</dbReference>
<feature type="compositionally biased region" description="Low complexity" evidence="6">
    <location>
        <begin position="557"/>
        <end position="567"/>
    </location>
</feature>
<evidence type="ECO:0000256" key="1">
    <source>
        <dbReference type="ARBA" id="ARBA00004316"/>
    </source>
</evidence>
<feature type="region of interest" description="Disordered" evidence="6">
    <location>
        <begin position="1079"/>
        <end position="1101"/>
    </location>
</feature>
<accession>G5AMG7</accession>
<feature type="region of interest" description="Disordered" evidence="6">
    <location>
        <begin position="40"/>
        <end position="84"/>
    </location>
</feature>
<feature type="domain" description="Doublecortin" evidence="7">
    <location>
        <begin position="1"/>
        <end position="45"/>
    </location>
</feature>
<keyword evidence="5" id="KW-0966">Cell projection</keyword>
<dbReference type="GO" id="GO:0035082">
    <property type="term" value="P:axoneme assembly"/>
    <property type="evidence" value="ECO:0007669"/>
    <property type="project" value="TreeGrafter"/>
</dbReference>
<feature type="compositionally biased region" description="Basic and acidic residues" evidence="6">
    <location>
        <begin position="1192"/>
        <end position="1203"/>
    </location>
</feature>
<gene>
    <name evidence="8" type="ORF">GW7_15145</name>
</gene>
<protein>
    <submittedName>
        <fullName evidence="8">Retinitis pigmentosa 1-like 1 protein</fullName>
    </submittedName>
</protein>
<reference evidence="8 9" key="1">
    <citation type="journal article" date="2011" name="Nature">
        <title>Genome sequencing reveals insights into physiology and longevity of the naked mole rat.</title>
        <authorList>
            <person name="Kim E.B."/>
            <person name="Fang X."/>
            <person name="Fushan A.A."/>
            <person name="Huang Z."/>
            <person name="Lobanov A.V."/>
            <person name="Han L."/>
            <person name="Marino S.M."/>
            <person name="Sun X."/>
            <person name="Turanov A.A."/>
            <person name="Yang P."/>
            <person name="Yim S.H."/>
            <person name="Zhao X."/>
            <person name="Kasaikina M.V."/>
            <person name="Stoletzki N."/>
            <person name="Peng C."/>
            <person name="Polak P."/>
            <person name="Xiong Z."/>
            <person name="Kiezun A."/>
            <person name="Zhu Y."/>
            <person name="Chen Y."/>
            <person name="Kryukov G.V."/>
            <person name="Zhang Q."/>
            <person name="Peshkin L."/>
            <person name="Yang L."/>
            <person name="Bronson R.T."/>
            <person name="Buffenstein R."/>
            <person name="Wang B."/>
            <person name="Han C."/>
            <person name="Li Q."/>
            <person name="Chen L."/>
            <person name="Zhao W."/>
            <person name="Sunyaev S.R."/>
            <person name="Park T.J."/>
            <person name="Zhang G."/>
            <person name="Wang J."/>
            <person name="Gladyshev V.N."/>
        </authorList>
    </citation>
    <scope>NUCLEOTIDE SEQUENCE [LARGE SCALE GENOMIC DNA]</scope>
</reference>
<evidence type="ECO:0000313" key="9">
    <source>
        <dbReference type="Proteomes" id="UP000006813"/>
    </source>
</evidence>
<dbReference type="AlphaFoldDB" id="G5AMG7"/>
<sequence>MGELSQRMPLSFRVRSITTPRGLHGLSALEQLQDGGCYLCSDKKPSNSPRGPGRPQARSPSAVQSGGMEGGQESPSTSSSRRGPAALRRITLVKNGDSRCHQTLLLSHRDTRSLTAFLSRASDLLQFPVKQVYTVSGRKAGWGWVDPLQALLRSPSVLVCAGKEAFRPLALDSAQKNETEAASALTSRAKSGSWGPKPRPSVIHSRARSGSRAPKSLLSARPGLSQAPASLPGAWPGPSPPGPSGNTDSVKKEVCMNKDGSLSVEMRVRLHLLGKNTMLCSQRVGRAGGEGQGLKEVDPDCCRWKALPRDSLESRAGRAGLCKAGCQPAFDDSRQPRPSFEIWRNPLCIPWGERPALGRRSGWAQGRKRLRKDFGSPASSAEHPEGSDPDSCSLRTPEGSDSPCLASEAASPSRAKREAGGAQYPEGVQPPCWEQQGYQGPRTRGVEGAFSDSSASAKSRGESGKWEGQQWGCLGGVWTGVSRRKAARGDSPCPLSLNIKDLQTEEHGQGTGSHGVEAGPVMTRALGLGQSGSWDMEGISFPLSACTSARLGRRRQQSPGSAASSPGIPDPCQVSQRGQPRLCPHCRDPHCPVDSPEAPAAPRPPNRGNTCPEGPVPPSAKSPSTSRQPSGNLSSTYPGSPDLQDPAAASRAAISPMSGSDWASGSYHPRACSAELAGDTEGRPRFSAPTPAHTQGAGRLGDETGSTPSPSPPSLLPVGWLEGEEPGAQHSWCSSKMGMCPVPGTPDGHTEACWACSGYCPAPPGGQPCPERHPSSSSSSSVSSGHQSADDRGSPGEPGEETLKVGHMPSPSPKPGGPGRGLGGAGGSLSSGPRAGTEEPPEDGSVTPSTLPHTSLDAVVREWLDNILEEPMPLRNEMVDESMPATHGSPGGAGEDAVDSRRQLPEGDPAEHPKPAQALPGTGDADPKLGDGLHQGTGPGEVPETAAKAGVGGGVPVGLKATLRALPSRVSVSTQIMRALMGSKQGRPSSLPEVSGPAAQRLSQSVKDSSPALPGFASLMMLSGFRQTKGVSKTPLSTRSCRALPRACGPGDLGQGPLDLDLVELTACQGLLVTKDFTPTSSSGVDLSSGSGGSGEGSVPCAVDATLVPEQMVQPLQISSQRSNSRSSGCLEHRANPQQRCSMASSGSSGQEEAGNCSREQTLGPCLEQLDNNPEPFIENTTQGWLGQAEETAERERPPAEGV</sequence>
<keyword evidence="3" id="KW-0963">Cytoplasm</keyword>
<dbReference type="InterPro" id="IPR036572">
    <property type="entry name" value="Doublecortin_dom_sf"/>
</dbReference>
<keyword evidence="4" id="KW-0677">Repeat</keyword>
<dbReference type="Proteomes" id="UP000006813">
    <property type="component" value="Unassembled WGS sequence"/>
</dbReference>
<feature type="compositionally biased region" description="Polar residues" evidence="6">
    <location>
        <begin position="621"/>
        <end position="638"/>
    </location>
</feature>
<dbReference type="InterPro" id="IPR003533">
    <property type="entry name" value="Doublecortin_dom"/>
</dbReference>
<dbReference type="EMBL" id="JH165996">
    <property type="protein sequence ID" value="EHA98227.1"/>
    <property type="molecule type" value="Genomic_DNA"/>
</dbReference>
<feature type="region of interest" description="Disordered" evidence="6">
    <location>
        <begin position="764"/>
        <end position="854"/>
    </location>
</feature>
<feature type="compositionally biased region" description="Low complexity" evidence="6">
    <location>
        <begin position="1119"/>
        <end position="1128"/>
    </location>
</feature>
<dbReference type="PANTHER" id="PTHR23005:SF3">
    <property type="entry name" value="RETINITIS PIGMENTOSA 1-LIKE 1 PROTEIN"/>
    <property type="match status" value="1"/>
</dbReference>
<organism evidence="8 9">
    <name type="scientific">Heterocephalus glaber</name>
    <name type="common">Naked mole rat</name>
    <dbReference type="NCBI Taxonomy" id="10181"/>
    <lineage>
        <taxon>Eukaryota</taxon>
        <taxon>Metazoa</taxon>
        <taxon>Chordata</taxon>
        <taxon>Craniata</taxon>
        <taxon>Vertebrata</taxon>
        <taxon>Euteleostomi</taxon>
        <taxon>Mammalia</taxon>
        <taxon>Eutheria</taxon>
        <taxon>Euarchontoglires</taxon>
        <taxon>Glires</taxon>
        <taxon>Rodentia</taxon>
        <taxon>Hystricomorpha</taxon>
        <taxon>Bathyergidae</taxon>
        <taxon>Heterocephalus</taxon>
    </lineage>
</organism>
<evidence type="ECO:0000256" key="5">
    <source>
        <dbReference type="ARBA" id="ARBA00023273"/>
    </source>
</evidence>
<dbReference type="FunCoup" id="G5AMG7">
    <property type="interactions" value="32"/>
</dbReference>
<evidence type="ECO:0000256" key="2">
    <source>
        <dbReference type="ARBA" id="ARBA00004496"/>
    </source>
</evidence>
<dbReference type="GO" id="GO:0042461">
    <property type="term" value="P:photoreceptor cell development"/>
    <property type="evidence" value="ECO:0007669"/>
    <property type="project" value="TreeGrafter"/>
</dbReference>
<evidence type="ECO:0000256" key="6">
    <source>
        <dbReference type="SAM" id="MobiDB-lite"/>
    </source>
</evidence>
<feature type="compositionally biased region" description="Low complexity" evidence="6">
    <location>
        <begin position="775"/>
        <end position="784"/>
    </location>
</feature>
<dbReference type="GO" id="GO:0035556">
    <property type="term" value="P:intracellular signal transduction"/>
    <property type="evidence" value="ECO:0007669"/>
    <property type="project" value="InterPro"/>
</dbReference>
<dbReference type="eggNOG" id="KOG3757">
    <property type="taxonomic scope" value="Eukaryota"/>
</dbReference>
<dbReference type="PROSITE" id="PS50309">
    <property type="entry name" value="DC"/>
    <property type="match status" value="2"/>
</dbReference>
<dbReference type="Gene3D" id="3.10.20.230">
    <property type="entry name" value="Doublecortin domain"/>
    <property type="match status" value="2"/>
</dbReference>
<dbReference type="InParanoid" id="G5AMG7"/>
<feature type="region of interest" description="Disordered" evidence="6">
    <location>
        <begin position="594"/>
        <end position="747"/>
    </location>
</feature>
<name>G5AMG7_HETGA</name>